<proteinExistence type="predicted"/>
<gene>
    <name evidence="2" type="ORF">HMPREF2132_04465</name>
    <name evidence="1" type="ORF">HMPREF2132_10195</name>
</gene>
<sequence>MRNAYGNRPLDFKKRGIANRGKQSVDQYMYRGMPFKDQDGRIYYATARDIGNYSAGYVAGTAGQGWVASRKAFDALESLQQGIPSKEAMVSQFAEKAGHNRGIKVYWQEQHDVQRILQQGREHTWKRISDFFKSVFK</sequence>
<reference evidence="2 3" key="1">
    <citation type="submission" date="2014-07" db="EMBL/GenBank/DDBJ databases">
        <authorList>
            <person name="McCorrison J."/>
            <person name="Sanka R."/>
            <person name="Torralba M."/>
            <person name="Gillis M."/>
            <person name="Haft D.H."/>
            <person name="Methe B."/>
            <person name="Sutton G."/>
            <person name="Nelson K.E."/>
        </authorList>
    </citation>
    <scope>NUCLEOTIDE SEQUENCE [LARGE SCALE GENOMIC DNA]</scope>
    <source>
        <strain evidence="2 3">DNF00424</strain>
    </source>
</reference>
<dbReference type="RefSeq" id="WP_036869501.1">
    <property type="nucleotide sequence ID" value="NZ_JRNJ01000046.1"/>
</dbReference>
<dbReference type="EMBL" id="JRNJ01000094">
    <property type="protein sequence ID" value="KGF25220.1"/>
    <property type="molecule type" value="Genomic_DNA"/>
</dbReference>
<evidence type="ECO:0000313" key="2">
    <source>
        <dbReference type="EMBL" id="KGF28188.1"/>
    </source>
</evidence>
<dbReference type="EMBL" id="JRNJ01000046">
    <property type="protein sequence ID" value="KGF28188.1"/>
    <property type="molecule type" value="Genomic_DNA"/>
</dbReference>
<comment type="caution">
    <text evidence="2">The sequence shown here is derived from an EMBL/GenBank/DDBJ whole genome shotgun (WGS) entry which is preliminary data.</text>
</comment>
<evidence type="ECO:0000313" key="1">
    <source>
        <dbReference type="EMBL" id="KGF25220.1"/>
    </source>
</evidence>
<name>A0AAW3FH62_9BACT</name>
<dbReference type="Proteomes" id="UP000029533">
    <property type="component" value="Unassembled WGS sequence"/>
</dbReference>
<evidence type="ECO:0000313" key="3">
    <source>
        <dbReference type="Proteomes" id="UP000029533"/>
    </source>
</evidence>
<accession>A0AAW3FH62</accession>
<dbReference type="AlphaFoldDB" id="A0AAW3FH62"/>
<organism evidence="2 3">
    <name type="scientific">Prevotella histicola JCM 15637 = DNF00424</name>
    <dbReference type="NCBI Taxonomy" id="1236504"/>
    <lineage>
        <taxon>Bacteria</taxon>
        <taxon>Pseudomonadati</taxon>
        <taxon>Bacteroidota</taxon>
        <taxon>Bacteroidia</taxon>
        <taxon>Bacteroidales</taxon>
        <taxon>Prevotellaceae</taxon>
        <taxon>Prevotella</taxon>
    </lineage>
</organism>
<protein>
    <submittedName>
        <fullName evidence="2">Uncharacterized protein</fullName>
    </submittedName>
</protein>